<keyword evidence="2" id="KW-0540">Nuclease</keyword>
<evidence type="ECO:0000313" key="3">
    <source>
        <dbReference type="Proteomes" id="UP000639516"/>
    </source>
</evidence>
<evidence type="ECO:0000256" key="1">
    <source>
        <dbReference type="SAM" id="MobiDB-lite"/>
    </source>
</evidence>
<comment type="caution">
    <text evidence="2">The sequence shown here is derived from an EMBL/GenBank/DDBJ whole genome shotgun (WGS) entry which is preliminary data.</text>
</comment>
<protein>
    <submittedName>
        <fullName evidence="2">HNH endonuclease</fullName>
    </submittedName>
</protein>
<feature type="region of interest" description="Disordered" evidence="1">
    <location>
        <begin position="17"/>
        <end position="107"/>
    </location>
</feature>
<dbReference type="EMBL" id="JAATTO010000024">
    <property type="protein sequence ID" value="MBC9980126.1"/>
    <property type="molecule type" value="Genomic_DNA"/>
</dbReference>
<accession>A0ABR7U7W3</accession>
<keyword evidence="2" id="KW-0255">Endonuclease</keyword>
<evidence type="ECO:0000313" key="2">
    <source>
        <dbReference type="EMBL" id="MBC9980126.1"/>
    </source>
</evidence>
<dbReference type="GO" id="GO:0004519">
    <property type="term" value="F:endonuclease activity"/>
    <property type="evidence" value="ECO:0007669"/>
    <property type="project" value="UniProtKB-KW"/>
</dbReference>
<name>A0ABR7U7W3_9BRAD</name>
<feature type="compositionally biased region" description="Acidic residues" evidence="1">
    <location>
        <begin position="74"/>
        <end position="85"/>
    </location>
</feature>
<dbReference type="InterPro" id="IPR032869">
    <property type="entry name" value="WHH_dom_containing"/>
</dbReference>
<dbReference type="RefSeq" id="WP_188096392.1">
    <property type="nucleotide sequence ID" value="NZ_JAANIH010000003.1"/>
</dbReference>
<organism evidence="2 3">
    <name type="scientific">Bradyrhizobium campsiandrae</name>
    <dbReference type="NCBI Taxonomy" id="1729892"/>
    <lineage>
        <taxon>Bacteria</taxon>
        <taxon>Pseudomonadati</taxon>
        <taxon>Pseudomonadota</taxon>
        <taxon>Alphaproteobacteria</taxon>
        <taxon>Hyphomicrobiales</taxon>
        <taxon>Nitrobacteraceae</taxon>
        <taxon>Bradyrhizobium</taxon>
    </lineage>
</organism>
<sequence length="331" mass="35300">MADYSLVPVEHQPDFENVSLVPVDHDPFSADGVTQQAPGQQALSQPTQPPPPQPALGVQRLYVGPAAKITQTPEEGESWDPESEVNDTSAAARPAATIPPQNKPPPDLSHFIPLGELKPATFTPTQQIGNRAINALTDLGVPLHNAQELATRIGNLLSLTPLGVAGSFLNLIDAKRRDDLPAGIEAAIGLIPGAKGAGRVASTELRALTSKVRLSPAAWAAKKGYAGVGTTANGGPTFVGTEHLYPAAQGQRNIVKIRLTGSRRGDFRLANKEGKFTETPKGYSWHHVDDFDPKSGEASLELVKLEAHESAYPHTGSVAQYENHHGVEYRR</sequence>
<gene>
    <name evidence="2" type="ORF">HA482_18140</name>
</gene>
<reference evidence="2 3" key="1">
    <citation type="journal article" date="2020" name="Arch. Microbiol.">
        <title>Bradyrhizobium campsiandrae sp. nov., a nitrogen-fixing bacterial strain isolated from a native leguminous tree from the Amazon adapted to flooded conditions.</title>
        <authorList>
            <person name="Cabral Michel D."/>
            <person name="Martins da Costa E."/>
            <person name="Azarias Guimaraes A."/>
            <person name="Soares de Carvalho T."/>
            <person name="Santos de Castro Caputo P."/>
            <person name="Willems A."/>
            <person name="de Souza Moreira F.M."/>
        </authorList>
    </citation>
    <scope>NUCLEOTIDE SEQUENCE [LARGE SCALE GENOMIC DNA]</scope>
    <source>
        <strain evidence="3">INPA 384B</strain>
    </source>
</reference>
<dbReference type="Pfam" id="PF14414">
    <property type="entry name" value="WHH"/>
    <property type="match status" value="1"/>
</dbReference>
<keyword evidence="3" id="KW-1185">Reference proteome</keyword>
<keyword evidence="2" id="KW-0378">Hydrolase</keyword>
<proteinExistence type="predicted"/>
<dbReference type="Proteomes" id="UP000639516">
    <property type="component" value="Unassembled WGS sequence"/>
</dbReference>